<keyword evidence="2" id="KW-1185">Reference proteome</keyword>
<reference evidence="1 2" key="1">
    <citation type="journal article" date="2021" name="Hortic Res">
        <title>High-quality reference genome and annotation aids understanding of berry development for evergreen blueberry (Vaccinium darrowii).</title>
        <authorList>
            <person name="Yu J."/>
            <person name="Hulse-Kemp A.M."/>
            <person name="Babiker E."/>
            <person name="Staton M."/>
        </authorList>
    </citation>
    <scope>NUCLEOTIDE SEQUENCE [LARGE SCALE GENOMIC DNA]</scope>
    <source>
        <strain evidence="2">cv. NJ 8807/NJ 8810</strain>
        <tissue evidence="1">Young leaf</tissue>
    </source>
</reference>
<gene>
    <name evidence="1" type="ORF">Vadar_023765</name>
</gene>
<name>A0ACB7ZM41_9ERIC</name>
<accession>A0ACB7ZM41</accession>
<dbReference type="Proteomes" id="UP000828048">
    <property type="component" value="Chromosome 9"/>
</dbReference>
<comment type="caution">
    <text evidence="1">The sequence shown here is derived from an EMBL/GenBank/DDBJ whole genome shotgun (WGS) entry which is preliminary data.</text>
</comment>
<organism evidence="1 2">
    <name type="scientific">Vaccinium darrowii</name>
    <dbReference type="NCBI Taxonomy" id="229202"/>
    <lineage>
        <taxon>Eukaryota</taxon>
        <taxon>Viridiplantae</taxon>
        <taxon>Streptophyta</taxon>
        <taxon>Embryophyta</taxon>
        <taxon>Tracheophyta</taxon>
        <taxon>Spermatophyta</taxon>
        <taxon>Magnoliopsida</taxon>
        <taxon>eudicotyledons</taxon>
        <taxon>Gunneridae</taxon>
        <taxon>Pentapetalae</taxon>
        <taxon>asterids</taxon>
        <taxon>Ericales</taxon>
        <taxon>Ericaceae</taxon>
        <taxon>Vaccinioideae</taxon>
        <taxon>Vaccinieae</taxon>
        <taxon>Vaccinium</taxon>
    </lineage>
</organism>
<dbReference type="EMBL" id="CM037159">
    <property type="protein sequence ID" value="KAH7866706.1"/>
    <property type="molecule type" value="Genomic_DNA"/>
</dbReference>
<protein>
    <submittedName>
        <fullName evidence="1">Uncharacterized protein</fullName>
    </submittedName>
</protein>
<evidence type="ECO:0000313" key="1">
    <source>
        <dbReference type="EMBL" id="KAH7866706.1"/>
    </source>
</evidence>
<sequence length="535" mass="58241">MPTPLLTSSLQFLCFAVAIFTTRAALPGTWQLLVSNAGISSMHTVVTRFNTVLLLDRTDNGIPKLMLPKNRCRIDPTTGKVDCHAHSAVLDLQTNKIRPLRILTDTWCSSGQFLPDGSLLQSGGAFDGFQKFRRFIPCLPGSFCNWIELQNITLSKGRWYATNQILPDGSMIVVGGRDANTVEYFPPKSGGGAVSFPFLAEAGDKQMDNLYPYVHLLPNGYLFIFANIKSVLYDYTKNEIVKVFPQLEGGPRNFPSAGSSAMLALEGDYSSATIVICGGAQAGAYTLGEVDSPAHSSCGRIVATDPRPVWEMEEMPFVRIMGDMVMLPTGEVLIINGAQAGFQGFNGATNPCLNPVLYRPDQPVGLRFMTLQPGSIPRMYHATANLLPDGRILVAGSNPHYDYTYTGDFPSELRIEAFSPEYLAADRANLRPAVVQTKQEVRYGEDFEVFVTVPLPVVGIVEVNLGSAPFSTHSFSQGQRLVKLVVTSAIPVVAGRYRIGCTAPPNGRVAPPGYYMMFAVNQGVPSVAQWVHLIA</sequence>
<evidence type="ECO:0000313" key="2">
    <source>
        <dbReference type="Proteomes" id="UP000828048"/>
    </source>
</evidence>
<proteinExistence type="predicted"/>